<dbReference type="AlphaFoldDB" id="A0A8K0PAD8"/>
<accession>A0A8K0PAD8</accession>
<dbReference type="OrthoDB" id="7976202at2759"/>
<gene>
    <name evidence="2" type="ORF">J437_LFUL017880</name>
</gene>
<keyword evidence="3" id="KW-1185">Reference proteome</keyword>
<reference evidence="2" key="2">
    <citation type="submission" date="2017-10" db="EMBL/GenBank/DDBJ databases">
        <title>Ladona fulva Genome sequencing and assembly.</title>
        <authorList>
            <person name="Murali S."/>
            <person name="Richards S."/>
            <person name="Bandaranaike D."/>
            <person name="Bellair M."/>
            <person name="Blankenburg K."/>
            <person name="Chao H."/>
            <person name="Dinh H."/>
            <person name="Doddapaneni H."/>
            <person name="Dugan-Rocha S."/>
            <person name="Elkadiri S."/>
            <person name="Gnanaolivu R."/>
            <person name="Hernandez B."/>
            <person name="Skinner E."/>
            <person name="Javaid M."/>
            <person name="Lee S."/>
            <person name="Li M."/>
            <person name="Ming W."/>
            <person name="Munidasa M."/>
            <person name="Muniz J."/>
            <person name="Nguyen L."/>
            <person name="Hughes D."/>
            <person name="Osuji N."/>
            <person name="Pu L.-L."/>
            <person name="Puazo M."/>
            <person name="Qu C."/>
            <person name="Quiroz J."/>
            <person name="Raj R."/>
            <person name="Weissenberger G."/>
            <person name="Xin Y."/>
            <person name="Zou X."/>
            <person name="Han Y."/>
            <person name="Worley K."/>
            <person name="Muzny D."/>
            <person name="Gibbs R."/>
        </authorList>
    </citation>
    <scope>NUCLEOTIDE SEQUENCE</scope>
    <source>
        <strain evidence="2">Sampled in the wild</strain>
    </source>
</reference>
<dbReference type="EMBL" id="KZ309490">
    <property type="protein sequence ID" value="KAG8239032.1"/>
    <property type="molecule type" value="Genomic_DNA"/>
</dbReference>
<evidence type="ECO:0000313" key="2">
    <source>
        <dbReference type="EMBL" id="KAG8239032.1"/>
    </source>
</evidence>
<proteinExistence type="predicted"/>
<reference evidence="2" key="1">
    <citation type="submission" date="2013-04" db="EMBL/GenBank/DDBJ databases">
        <authorList>
            <person name="Qu J."/>
            <person name="Murali S.C."/>
            <person name="Bandaranaike D."/>
            <person name="Bellair M."/>
            <person name="Blankenburg K."/>
            <person name="Chao H."/>
            <person name="Dinh H."/>
            <person name="Doddapaneni H."/>
            <person name="Downs B."/>
            <person name="Dugan-Rocha S."/>
            <person name="Elkadiri S."/>
            <person name="Gnanaolivu R.D."/>
            <person name="Hernandez B."/>
            <person name="Javaid M."/>
            <person name="Jayaseelan J.C."/>
            <person name="Lee S."/>
            <person name="Li M."/>
            <person name="Ming W."/>
            <person name="Munidasa M."/>
            <person name="Muniz J."/>
            <person name="Nguyen L."/>
            <person name="Ongeri F."/>
            <person name="Osuji N."/>
            <person name="Pu L.-L."/>
            <person name="Puazo M."/>
            <person name="Qu C."/>
            <person name="Quiroz J."/>
            <person name="Raj R."/>
            <person name="Weissenberger G."/>
            <person name="Xin Y."/>
            <person name="Zou X."/>
            <person name="Han Y."/>
            <person name="Richards S."/>
            <person name="Worley K."/>
            <person name="Muzny D."/>
            <person name="Gibbs R."/>
        </authorList>
    </citation>
    <scope>NUCLEOTIDE SEQUENCE</scope>
    <source>
        <strain evidence="2">Sampled in the wild</strain>
    </source>
</reference>
<feature type="compositionally biased region" description="Pro residues" evidence="1">
    <location>
        <begin position="49"/>
        <end position="62"/>
    </location>
</feature>
<comment type="caution">
    <text evidence="2">The sequence shown here is derived from an EMBL/GenBank/DDBJ whole genome shotgun (WGS) entry which is preliminary data.</text>
</comment>
<evidence type="ECO:0000256" key="1">
    <source>
        <dbReference type="SAM" id="MobiDB-lite"/>
    </source>
</evidence>
<evidence type="ECO:0000313" key="3">
    <source>
        <dbReference type="Proteomes" id="UP000792457"/>
    </source>
</evidence>
<dbReference type="Proteomes" id="UP000792457">
    <property type="component" value="Unassembled WGS sequence"/>
</dbReference>
<sequence length="89" mass="9851">MSFFSSLQQYVSSGVASLSLSPKRFSLGREDSAPEEANSPRRRTLPSPTASPLPAPLTPPSPQAELRRRSRQSWVDAEQLTQRLGNLRD</sequence>
<feature type="compositionally biased region" description="Polar residues" evidence="1">
    <location>
        <begin position="79"/>
        <end position="89"/>
    </location>
</feature>
<protein>
    <submittedName>
        <fullName evidence="2">Uncharacterized protein</fullName>
    </submittedName>
</protein>
<name>A0A8K0PAD8_LADFU</name>
<feature type="region of interest" description="Disordered" evidence="1">
    <location>
        <begin position="21"/>
        <end position="89"/>
    </location>
</feature>
<organism evidence="2 3">
    <name type="scientific">Ladona fulva</name>
    <name type="common">Scarce chaser dragonfly</name>
    <name type="synonym">Libellula fulva</name>
    <dbReference type="NCBI Taxonomy" id="123851"/>
    <lineage>
        <taxon>Eukaryota</taxon>
        <taxon>Metazoa</taxon>
        <taxon>Ecdysozoa</taxon>
        <taxon>Arthropoda</taxon>
        <taxon>Hexapoda</taxon>
        <taxon>Insecta</taxon>
        <taxon>Pterygota</taxon>
        <taxon>Palaeoptera</taxon>
        <taxon>Odonata</taxon>
        <taxon>Epiprocta</taxon>
        <taxon>Anisoptera</taxon>
        <taxon>Libelluloidea</taxon>
        <taxon>Libellulidae</taxon>
        <taxon>Ladona</taxon>
    </lineage>
</organism>